<dbReference type="InterPro" id="IPR001155">
    <property type="entry name" value="OxRdtase_FMN_N"/>
</dbReference>
<dbReference type="Gene3D" id="3.20.20.70">
    <property type="entry name" value="Aldolase class I"/>
    <property type="match status" value="1"/>
</dbReference>
<protein>
    <recommendedName>
        <fullName evidence="3">NADH:flavin oxidoreductase/NADH oxidase N-terminal domain-containing protein</fullName>
    </recommendedName>
</protein>
<sequence length="344" mass="38573">MPSVSKSSLKPAKIAQSKIETMFQPFEVQGVQYRNRILAPPTVDDQADTNGKVTPAIIKHYRSLARQGVGTIIVESAYVTKQGRSHINQLGISEEEHLEGLEKLAQGVKKEGTTIGIRLSHAGAQTSESACGEQPVGPSVVNFGRDYDISREFNQGDVEEIVLNFVHAAERAEEAGMDFIEINGTEQQLLDQCCCVKLNSRDDEYGSAKIENRVQLALDVVNSINKRESVSIPLSYYFSIFDKIEDGFKPKDLKNMLNLLEKAGVDIFHPLAVHAMNKCFENKEPLCHWTAKYTDKPLIINGNIKSPQLLEEAAILGCAEWFAMDQSIFDRLQWYQFLKRKIDH</sequence>
<evidence type="ECO:0000259" key="3">
    <source>
        <dbReference type="Pfam" id="PF00724"/>
    </source>
</evidence>
<name>A0A381N9U6_9ZZZZ</name>
<dbReference type="AlphaFoldDB" id="A0A381N9U6"/>
<accession>A0A381N9U6</accession>
<keyword evidence="2" id="KW-0560">Oxidoreductase</keyword>
<dbReference type="EMBL" id="UINC01000192">
    <property type="protein sequence ID" value="SUZ50854.1"/>
    <property type="molecule type" value="Genomic_DNA"/>
</dbReference>
<feature type="domain" description="NADH:flavin oxidoreductase/NADH oxidase N-terminal" evidence="3">
    <location>
        <begin position="22"/>
        <end position="320"/>
    </location>
</feature>
<evidence type="ECO:0000313" key="4">
    <source>
        <dbReference type="EMBL" id="SUZ50854.1"/>
    </source>
</evidence>
<evidence type="ECO:0000256" key="1">
    <source>
        <dbReference type="ARBA" id="ARBA00022630"/>
    </source>
</evidence>
<dbReference type="PANTHER" id="PTHR43656">
    <property type="entry name" value="BINDING OXIDOREDUCTASE, PUTATIVE (AFU_ORTHOLOGUE AFUA_2G08260)-RELATED"/>
    <property type="match status" value="1"/>
</dbReference>
<evidence type="ECO:0000256" key="2">
    <source>
        <dbReference type="ARBA" id="ARBA00023002"/>
    </source>
</evidence>
<gene>
    <name evidence="4" type="ORF">METZ01_LOCUS3708</name>
</gene>
<dbReference type="InterPro" id="IPR013785">
    <property type="entry name" value="Aldolase_TIM"/>
</dbReference>
<proteinExistence type="predicted"/>
<dbReference type="InterPro" id="IPR051799">
    <property type="entry name" value="NADH_flavin_oxidoreductase"/>
</dbReference>
<dbReference type="GO" id="GO:0016491">
    <property type="term" value="F:oxidoreductase activity"/>
    <property type="evidence" value="ECO:0007669"/>
    <property type="project" value="UniProtKB-KW"/>
</dbReference>
<keyword evidence="1" id="KW-0285">Flavoprotein</keyword>
<dbReference type="SUPFAM" id="SSF51395">
    <property type="entry name" value="FMN-linked oxidoreductases"/>
    <property type="match status" value="1"/>
</dbReference>
<reference evidence="4" key="1">
    <citation type="submission" date="2018-05" db="EMBL/GenBank/DDBJ databases">
        <authorList>
            <person name="Lanie J.A."/>
            <person name="Ng W.-L."/>
            <person name="Kazmierczak K.M."/>
            <person name="Andrzejewski T.M."/>
            <person name="Davidsen T.M."/>
            <person name="Wayne K.J."/>
            <person name="Tettelin H."/>
            <person name="Glass J.I."/>
            <person name="Rusch D."/>
            <person name="Podicherti R."/>
            <person name="Tsui H.-C.T."/>
            <person name="Winkler M.E."/>
        </authorList>
    </citation>
    <scope>NUCLEOTIDE SEQUENCE</scope>
</reference>
<dbReference type="Pfam" id="PF00724">
    <property type="entry name" value="Oxidored_FMN"/>
    <property type="match status" value="1"/>
</dbReference>
<dbReference type="PANTHER" id="PTHR43656:SF2">
    <property type="entry name" value="BINDING OXIDOREDUCTASE, PUTATIVE (AFU_ORTHOLOGUE AFUA_2G08260)-RELATED"/>
    <property type="match status" value="1"/>
</dbReference>
<organism evidence="4">
    <name type="scientific">marine metagenome</name>
    <dbReference type="NCBI Taxonomy" id="408172"/>
    <lineage>
        <taxon>unclassified sequences</taxon>
        <taxon>metagenomes</taxon>
        <taxon>ecological metagenomes</taxon>
    </lineage>
</organism>
<dbReference type="GO" id="GO:0010181">
    <property type="term" value="F:FMN binding"/>
    <property type="evidence" value="ECO:0007669"/>
    <property type="project" value="InterPro"/>
</dbReference>